<keyword evidence="7 11" id="KW-1133">Transmembrane helix</keyword>
<dbReference type="SMART" id="SM00184">
    <property type="entry name" value="RING"/>
    <property type="match status" value="1"/>
</dbReference>
<dbReference type="KEGG" id="eiv:EIN_274750"/>
<evidence type="ECO:0000259" key="12">
    <source>
        <dbReference type="PROSITE" id="PS50089"/>
    </source>
</evidence>
<dbReference type="Gene3D" id="3.30.40.10">
    <property type="entry name" value="Zinc/RING finger domain, C3HC4 (zinc finger)"/>
    <property type="match status" value="1"/>
</dbReference>
<feature type="transmembrane region" description="Helical" evidence="11">
    <location>
        <begin position="233"/>
        <end position="253"/>
    </location>
</feature>
<accession>A0A0A1U4S1</accession>
<feature type="compositionally biased region" description="Basic and acidic residues" evidence="10">
    <location>
        <begin position="152"/>
        <end position="171"/>
    </location>
</feature>
<dbReference type="GO" id="GO:0005794">
    <property type="term" value="C:Golgi apparatus"/>
    <property type="evidence" value="ECO:0007669"/>
    <property type="project" value="TreeGrafter"/>
</dbReference>
<dbReference type="InterPro" id="IPR039043">
    <property type="entry name" value="ZFPL1"/>
</dbReference>
<dbReference type="GO" id="GO:0008270">
    <property type="term" value="F:zinc ion binding"/>
    <property type="evidence" value="ECO:0007669"/>
    <property type="project" value="UniProtKB-KW"/>
</dbReference>
<keyword evidence="8 11" id="KW-0472">Membrane</keyword>
<evidence type="ECO:0000313" key="14">
    <source>
        <dbReference type="Proteomes" id="UP000014680"/>
    </source>
</evidence>
<dbReference type="InterPro" id="IPR058731">
    <property type="entry name" value="Znf-B_box_ZFPL1-like"/>
</dbReference>
<dbReference type="Pfam" id="PF25993">
    <property type="entry name" value="zf-B_box_ZFPL1"/>
    <property type="match status" value="1"/>
</dbReference>
<dbReference type="AlphaFoldDB" id="A0A0A1U4S1"/>
<reference evidence="13 14" key="1">
    <citation type="submission" date="2012-10" db="EMBL/GenBank/DDBJ databases">
        <authorList>
            <person name="Zafar N."/>
            <person name="Inman J."/>
            <person name="Hall N."/>
            <person name="Lorenzi H."/>
            <person name="Caler E."/>
        </authorList>
    </citation>
    <scope>NUCLEOTIDE SEQUENCE [LARGE SCALE GENOMIC DNA]</scope>
    <source>
        <strain evidence="13 14">IP1</strain>
    </source>
</reference>
<dbReference type="SUPFAM" id="SSF57850">
    <property type="entry name" value="RING/U-box"/>
    <property type="match status" value="1"/>
</dbReference>
<evidence type="ECO:0000256" key="2">
    <source>
        <dbReference type="ARBA" id="ARBA00005561"/>
    </source>
</evidence>
<dbReference type="InterPro" id="IPR013083">
    <property type="entry name" value="Znf_RING/FYVE/PHD"/>
</dbReference>
<evidence type="ECO:0000256" key="3">
    <source>
        <dbReference type="ARBA" id="ARBA00022692"/>
    </source>
</evidence>
<evidence type="ECO:0000256" key="8">
    <source>
        <dbReference type="ARBA" id="ARBA00023136"/>
    </source>
</evidence>
<sequence>MGICHQCKEQTTIYCIDHDKHICLKCLANSHPTCTICQYNEYVEGSAKKDPNCQICEEEIFEGDRTARLPCLHKVHFDCFKHDIEAAEPTEDLVFSSKVVCPVCKKDVFDDNNIGNPLFVKLLEIFTENKFVEKFKEAKNLVTESSKVVKSENMGDKEQVEKNEAEEKNETTKVSLTTGEAEEVVETKESSKNIAKDNEVGIAMDEESTNLEIDVEDDDTKKTQIKKDFDGNLVLNATKVLIVVLVVAFIFVINMLNNQRKLGLAENKVN</sequence>
<evidence type="ECO:0000256" key="10">
    <source>
        <dbReference type="SAM" id="MobiDB-lite"/>
    </source>
</evidence>
<dbReference type="Proteomes" id="UP000014680">
    <property type="component" value="Unassembled WGS sequence"/>
</dbReference>
<dbReference type="Pfam" id="PF25998">
    <property type="entry name" value="U-box_ZFPL1"/>
    <property type="match status" value="1"/>
</dbReference>
<keyword evidence="14" id="KW-1185">Reference proteome</keyword>
<keyword evidence="4" id="KW-0479">Metal-binding</keyword>
<keyword evidence="6" id="KW-0862">Zinc</keyword>
<evidence type="ECO:0000256" key="4">
    <source>
        <dbReference type="ARBA" id="ARBA00022723"/>
    </source>
</evidence>
<evidence type="ECO:0000313" key="13">
    <source>
        <dbReference type="EMBL" id="ELP87888.1"/>
    </source>
</evidence>
<dbReference type="OMA" id="DHEKHIC"/>
<comment type="similarity">
    <text evidence="2">Belongs to the ZFPL1 family.</text>
</comment>
<evidence type="ECO:0000256" key="5">
    <source>
        <dbReference type="ARBA" id="ARBA00022771"/>
    </source>
</evidence>
<dbReference type="GO" id="GO:0016020">
    <property type="term" value="C:membrane"/>
    <property type="evidence" value="ECO:0007669"/>
    <property type="project" value="UniProtKB-SubCell"/>
</dbReference>
<dbReference type="EMBL" id="KB206783">
    <property type="protein sequence ID" value="ELP87888.1"/>
    <property type="molecule type" value="Genomic_DNA"/>
</dbReference>
<dbReference type="VEuPathDB" id="AmoebaDB:EIN_274750"/>
<dbReference type="PROSITE" id="PS50089">
    <property type="entry name" value="ZF_RING_2"/>
    <property type="match status" value="1"/>
</dbReference>
<dbReference type="OrthoDB" id="1916590at2759"/>
<organism evidence="13 14">
    <name type="scientific">Entamoeba invadens IP1</name>
    <dbReference type="NCBI Taxonomy" id="370355"/>
    <lineage>
        <taxon>Eukaryota</taxon>
        <taxon>Amoebozoa</taxon>
        <taxon>Evosea</taxon>
        <taxon>Archamoebae</taxon>
        <taxon>Mastigamoebida</taxon>
        <taxon>Entamoebidae</taxon>
        <taxon>Entamoeba</taxon>
    </lineage>
</organism>
<evidence type="ECO:0000256" key="6">
    <source>
        <dbReference type="ARBA" id="ARBA00022833"/>
    </source>
</evidence>
<dbReference type="InterPro" id="IPR058730">
    <property type="entry name" value="U-box_ZFPL1-like"/>
</dbReference>
<dbReference type="RefSeq" id="XP_004254659.1">
    <property type="nucleotide sequence ID" value="XM_004254611.1"/>
</dbReference>
<keyword evidence="5 9" id="KW-0863">Zinc-finger</keyword>
<evidence type="ECO:0000256" key="9">
    <source>
        <dbReference type="PROSITE-ProRule" id="PRU00175"/>
    </source>
</evidence>
<proteinExistence type="inferred from homology"/>
<evidence type="ECO:0000256" key="1">
    <source>
        <dbReference type="ARBA" id="ARBA00004167"/>
    </source>
</evidence>
<evidence type="ECO:0000256" key="7">
    <source>
        <dbReference type="ARBA" id="ARBA00022989"/>
    </source>
</evidence>
<protein>
    <recommendedName>
        <fullName evidence="12">RING-type domain-containing protein</fullName>
    </recommendedName>
</protein>
<dbReference type="PANTHER" id="PTHR12981">
    <property type="entry name" value="ZINC FINGER PROTEIN-LIKE 1"/>
    <property type="match status" value="1"/>
</dbReference>
<keyword evidence="3 11" id="KW-0812">Transmembrane</keyword>
<dbReference type="PANTHER" id="PTHR12981:SF0">
    <property type="entry name" value="ZINC FINGER PROTEIN-LIKE 1"/>
    <property type="match status" value="1"/>
</dbReference>
<evidence type="ECO:0000256" key="11">
    <source>
        <dbReference type="SAM" id="Phobius"/>
    </source>
</evidence>
<feature type="domain" description="RING-type" evidence="12">
    <location>
        <begin position="53"/>
        <end position="105"/>
    </location>
</feature>
<dbReference type="GeneID" id="14886892"/>
<comment type="subcellular location">
    <subcellularLocation>
        <location evidence="1">Membrane</location>
        <topology evidence="1">Single-pass membrane protein</topology>
    </subcellularLocation>
</comment>
<gene>
    <name evidence="13" type="ORF">EIN_274750</name>
</gene>
<dbReference type="InterPro" id="IPR001841">
    <property type="entry name" value="Znf_RING"/>
</dbReference>
<feature type="region of interest" description="Disordered" evidence="10">
    <location>
        <begin position="152"/>
        <end position="172"/>
    </location>
</feature>
<name>A0A0A1U4S1_ENTIV</name>